<accession>A0A286GKB7</accession>
<feature type="region of interest" description="Disordered" evidence="1">
    <location>
        <begin position="156"/>
        <end position="178"/>
    </location>
</feature>
<keyword evidence="2" id="KW-0472">Membrane</keyword>
<feature type="region of interest" description="Disordered" evidence="1">
    <location>
        <begin position="73"/>
        <end position="111"/>
    </location>
</feature>
<evidence type="ECO:0000313" key="3">
    <source>
        <dbReference type="EMBL" id="SOD95978.1"/>
    </source>
</evidence>
<dbReference type="Proteomes" id="UP000219452">
    <property type="component" value="Unassembled WGS sequence"/>
</dbReference>
<organism evidence="3 4">
    <name type="scientific">Spirosoma fluviale</name>
    <dbReference type="NCBI Taxonomy" id="1597977"/>
    <lineage>
        <taxon>Bacteria</taxon>
        <taxon>Pseudomonadati</taxon>
        <taxon>Bacteroidota</taxon>
        <taxon>Cytophagia</taxon>
        <taxon>Cytophagales</taxon>
        <taxon>Cytophagaceae</taxon>
        <taxon>Spirosoma</taxon>
    </lineage>
</organism>
<reference evidence="4" key="1">
    <citation type="submission" date="2017-09" db="EMBL/GenBank/DDBJ databases">
        <authorList>
            <person name="Varghese N."/>
            <person name="Submissions S."/>
        </authorList>
    </citation>
    <scope>NUCLEOTIDE SEQUENCE [LARGE SCALE GENOMIC DNA]</scope>
    <source>
        <strain evidence="4">DSM 29961</strain>
    </source>
</reference>
<dbReference type="EMBL" id="OCNH01000005">
    <property type="protein sequence ID" value="SOD95978.1"/>
    <property type="molecule type" value="Genomic_DNA"/>
</dbReference>
<proteinExistence type="predicted"/>
<gene>
    <name evidence="3" type="ORF">SAMN06269250_5079</name>
</gene>
<dbReference type="AlphaFoldDB" id="A0A286GKB7"/>
<feature type="transmembrane region" description="Helical" evidence="2">
    <location>
        <begin position="47"/>
        <end position="65"/>
    </location>
</feature>
<feature type="compositionally biased region" description="Acidic residues" evidence="1">
    <location>
        <begin position="80"/>
        <end position="95"/>
    </location>
</feature>
<name>A0A286GKB7_9BACT</name>
<protein>
    <submittedName>
        <fullName evidence="3">Uncharacterized protein</fullName>
    </submittedName>
</protein>
<feature type="compositionally biased region" description="Polar residues" evidence="1">
    <location>
        <begin position="156"/>
        <end position="169"/>
    </location>
</feature>
<keyword evidence="2" id="KW-1133">Transmembrane helix</keyword>
<keyword evidence="4" id="KW-1185">Reference proteome</keyword>
<evidence type="ECO:0000313" key="4">
    <source>
        <dbReference type="Proteomes" id="UP000219452"/>
    </source>
</evidence>
<sequence length="178" mass="19208">MEDPKVPFADTTARRAQLMAATEQFKTSITDSVGAIKGDATEVGKTAAFVAGAALAVYLVVNAILPKSDEYRYAEKYGEPDDEDYDYDESDDEDSDYPHPKAPAHKAIKQQANKVQKSAAASGLIGGLLTSVLTNIAREQLTGFLARIRTNNAINPTAQPTQYHKQASTEPVDYTPGL</sequence>
<evidence type="ECO:0000256" key="2">
    <source>
        <dbReference type="SAM" id="Phobius"/>
    </source>
</evidence>
<evidence type="ECO:0000256" key="1">
    <source>
        <dbReference type="SAM" id="MobiDB-lite"/>
    </source>
</evidence>
<dbReference type="RefSeq" id="WP_097129560.1">
    <property type="nucleotide sequence ID" value="NZ_OCNH01000005.1"/>
</dbReference>
<keyword evidence="2" id="KW-0812">Transmembrane</keyword>
<dbReference type="OrthoDB" id="956262at2"/>